<feature type="chain" id="PRO_5042214925" description="Glycan binding protein Y3-like domain-containing protein" evidence="1">
    <location>
        <begin position="24"/>
        <end position="145"/>
    </location>
</feature>
<sequence length="145" mass="15176">MLSNAHMMLGLVSLALILRPSQAYPQLTVNCSFTWPPSPGGPTPYPDCSQFFPAFCGSVGDKPVPPGSFIPNIPNGSCLDVQSPGGSCTIIGINKATTPQVPSEKICFEALTTLNKTCVDGAGTTQAIGDGFLYWLEPLNIPCSA</sequence>
<keyword evidence="4" id="KW-1185">Reference proteome</keyword>
<dbReference type="InterPro" id="IPR054443">
    <property type="entry name" value="Y3-like_dom"/>
</dbReference>
<dbReference type="AlphaFoldDB" id="A0AAD6SGC0"/>
<evidence type="ECO:0000313" key="4">
    <source>
        <dbReference type="Proteomes" id="UP001218188"/>
    </source>
</evidence>
<reference evidence="3" key="1">
    <citation type="submission" date="2023-03" db="EMBL/GenBank/DDBJ databases">
        <title>Massive genome expansion in bonnet fungi (Mycena s.s.) driven by repeated elements and novel gene families across ecological guilds.</title>
        <authorList>
            <consortium name="Lawrence Berkeley National Laboratory"/>
            <person name="Harder C.B."/>
            <person name="Miyauchi S."/>
            <person name="Viragh M."/>
            <person name="Kuo A."/>
            <person name="Thoen E."/>
            <person name="Andreopoulos B."/>
            <person name="Lu D."/>
            <person name="Skrede I."/>
            <person name="Drula E."/>
            <person name="Henrissat B."/>
            <person name="Morin E."/>
            <person name="Kohler A."/>
            <person name="Barry K."/>
            <person name="LaButti K."/>
            <person name="Morin E."/>
            <person name="Salamov A."/>
            <person name="Lipzen A."/>
            <person name="Mereny Z."/>
            <person name="Hegedus B."/>
            <person name="Baldrian P."/>
            <person name="Stursova M."/>
            <person name="Weitz H."/>
            <person name="Taylor A."/>
            <person name="Grigoriev I.V."/>
            <person name="Nagy L.G."/>
            <person name="Martin F."/>
            <person name="Kauserud H."/>
        </authorList>
    </citation>
    <scope>NUCLEOTIDE SEQUENCE</scope>
    <source>
        <strain evidence="3">CBHHK200</strain>
    </source>
</reference>
<keyword evidence="1" id="KW-0732">Signal</keyword>
<proteinExistence type="predicted"/>
<dbReference type="EMBL" id="JARJCM010000128">
    <property type="protein sequence ID" value="KAJ7027163.1"/>
    <property type="molecule type" value="Genomic_DNA"/>
</dbReference>
<feature type="signal peptide" evidence="1">
    <location>
        <begin position="1"/>
        <end position="23"/>
    </location>
</feature>
<name>A0AAD6SGC0_9AGAR</name>
<dbReference type="Pfam" id="PF22803">
    <property type="entry name" value="GBD_Y3"/>
    <property type="match status" value="1"/>
</dbReference>
<evidence type="ECO:0000313" key="3">
    <source>
        <dbReference type="EMBL" id="KAJ7027163.1"/>
    </source>
</evidence>
<gene>
    <name evidence="3" type="ORF">C8F04DRAFT_1123229</name>
</gene>
<dbReference type="Proteomes" id="UP001218188">
    <property type="component" value="Unassembled WGS sequence"/>
</dbReference>
<organism evidence="3 4">
    <name type="scientific">Mycena alexandri</name>
    <dbReference type="NCBI Taxonomy" id="1745969"/>
    <lineage>
        <taxon>Eukaryota</taxon>
        <taxon>Fungi</taxon>
        <taxon>Dikarya</taxon>
        <taxon>Basidiomycota</taxon>
        <taxon>Agaricomycotina</taxon>
        <taxon>Agaricomycetes</taxon>
        <taxon>Agaricomycetidae</taxon>
        <taxon>Agaricales</taxon>
        <taxon>Marasmiineae</taxon>
        <taxon>Mycenaceae</taxon>
        <taxon>Mycena</taxon>
    </lineage>
</organism>
<feature type="domain" description="Glycan binding protein Y3-like" evidence="2">
    <location>
        <begin position="47"/>
        <end position="143"/>
    </location>
</feature>
<evidence type="ECO:0000259" key="2">
    <source>
        <dbReference type="Pfam" id="PF22803"/>
    </source>
</evidence>
<protein>
    <recommendedName>
        <fullName evidence="2">Glycan binding protein Y3-like domain-containing protein</fullName>
    </recommendedName>
</protein>
<comment type="caution">
    <text evidence="3">The sequence shown here is derived from an EMBL/GenBank/DDBJ whole genome shotgun (WGS) entry which is preliminary data.</text>
</comment>
<accession>A0AAD6SGC0</accession>
<evidence type="ECO:0000256" key="1">
    <source>
        <dbReference type="SAM" id="SignalP"/>
    </source>
</evidence>